<organism evidence="2 3">
    <name type="scientific">Anabarilius grahami</name>
    <name type="common">Kanglang fish</name>
    <name type="synonym">Barilius grahami</name>
    <dbReference type="NCBI Taxonomy" id="495550"/>
    <lineage>
        <taxon>Eukaryota</taxon>
        <taxon>Metazoa</taxon>
        <taxon>Chordata</taxon>
        <taxon>Craniata</taxon>
        <taxon>Vertebrata</taxon>
        <taxon>Euteleostomi</taxon>
        <taxon>Actinopterygii</taxon>
        <taxon>Neopterygii</taxon>
        <taxon>Teleostei</taxon>
        <taxon>Ostariophysi</taxon>
        <taxon>Cypriniformes</taxon>
        <taxon>Xenocyprididae</taxon>
        <taxon>Xenocypridinae</taxon>
        <taxon>Xenocypridinae incertae sedis</taxon>
        <taxon>Anabarilius</taxon>
    </lineage>
</organism>
<dbReference type="EMBL" id="RJVU01018281">
    <property type="protein sequence ID" value="ROL51874.1"/>
    <property type="molecule type" value="Genomic_DNA"/>
</dbReference>
<accession>A0A3N0Z154</accession>
<reference evidence="2 3" key="1">
    <citation type="submission" date="2018-10" db="EMBL/GenBank/DDBJ databases">
        <title>Genome assembly for a Yunnan-Guizhou Plateau 3E fish, Anabarilius grahami (Regan), and its evolutionary and genetic applications.</title>
        <authorList>
            <person name="Jiang W."/>
        </authorList>
    </citation>
    <scope>NUCLEOTIDE SEQUENCE [LARGE SCALE GENOMIC DNA]</scope>
    <source>
        <strain evidence="2">AG-KIZ</strain>
        <tissue evidence="2">Muscle</tissue>
    </source>
</reference>
<sequence>MTAGEEPASPMRKPATCKSEQAGDRCPSRSPPPGSHVFTFLVAVILLPLDFSFLSPCQSPGASRDPSPGIKKQLKSLARFKQGSGKCTLVRVREIYRNPFMCSASVLESQPRK</sequence>
<comment type="caution">
    <text evidence="2">The sequence shown here is derived from an EMBL/GenBank/DDBJ whole genome shotgun (WGS) entry which is preliminary data.</text>
</comment>
<name>A0A3N0Z154_ANAGA</name>
<dbReference type="AlphaFoldDB" id="A0A3N0Z154"/>
<feature type="region of interest" description="Disordered" evidence="1">
    <location>
        <begin position="1"/>
        <end position="32"/>
    </location>
</feature>
<keyword evidence="3" id="KW-1185">Reference proteome</keyword>
<dbReference type="Proteomes" id="UP000281406">
    <property type="component" value="Unassembled WGS sequence"/>
</dbReference>
<gene>
    <name evidence="2" type="ORF">DPX16_19393</name>
</gene>
<evidence type="ECO:0000256" key="1">
    <source>
        <dbReference type="SAM" id="MobiDB-lite"/>
    </source>
</evidence>
<proteinExistence type="predicted"/>
<evidence type="ECO:0000313" key="3">
    <source>
        <dbReference type="Proteomes" id="UP000281406"/>
    </source>
</evidence>
<protein>
    <submittedName>
        <fullName evidence="2">Uncharacterized protein</fullName>
    </submittedName>
</protein>
<evidence type="ECO:0000313" key="2">
    <source>
        <dbReference type="EMBL" id="ROL51874.1"/>
    </source>
</evidence>